<accession>A0A838B7T2</accession>
<keyword evidence="2" id="KW-1185">Reference proteome</keyword>
<dbReference type="Proteomes" id="UP000558284">
    <property type="component" value="Unassembled WGS sequence"/>
</dbReference>
<sequence length="51" mass="5433">MSRTKQESSRAKQPALANHYRAIGPAAIVAALLHTAKKKKPAPKITSPRAA</sequence>
<dbReference type="EMBL" id="JACDTY010000008">
    <property type="protein sequence ID" value="MBA1142137.1"/>
    <property type="molecule type" value="Genomic_DNA"/>
</dbReference>
<organism evidence="1 2">
    <name type="scientific">Mesorhizobium neociceri</name>
    <dbReference type="NCBI Taxonomy" id="1307853"/>
    <lineage>
        <taxon>Bacteria</taxon>
        <taxon>Pseudomonadati</taxon>
        <taxon>Pseudomonadota</taxon>
        <taxon>Alphaproteobacteria</taxon>
        <taxon>Hyphomicrobiales</taxon>
        <taxon>Phyllobacteriaceae</taxon>
        <taxon>Mesorhizobium</taxon>
    </lineage>
</organism>
<name>A0A838B7T2_9HYPH</name>
<evidence type="ECO:0000313" key="1">
    <source>
        <dbReference type="EMBL" id="MBA1142137.1"/>
    </source>
</evidence>
<evidence type="ECO:0000313" key="2">
    <source>
        <dbReference type="Proteomes" id="UP000558284"/>
    </source>
</evidence>
<dbReference type="RefSeq" id="WP_112560752.1">
    <property type="nucleotide sequence ID" value="NZ_JACDTY010000008.1"/>
</dbReference>
<gene>
    <name evidence="1" type="ORF">H0241_17965</name>
</gene>
<protein>
    <submittedName>
        <fullName evidence="1">Uncharacterized protein</fullName>
    </submittedName>
</protein>
<reference evidence="1 2" key="1">
    <citation type="submission" date="2020-07" db="EMBL/GenBank/DDBJ databases">
        <title>Definition of the novel symbiovar canariense within Mesorhizobium novociceri, a new species of genus Mesorhizobium nodulating Cicer canariense in the Caldera de Taburiente National Park (La Palma, Canary Islands).</title>
        <authorList>
            <person name="Leon-Barrios M."/>
            <person name="Perez-Yepez J."/>
            <person name="Flores-Felix J.D."/>
            <person name="Ramirez-Baena M.H."/>
            <person name="Pulido-Suarez L."/>
            <person name="Igual J.M."/>
            <person name="Velazquez E."/>
            <person name="Peix A."/>
        </authorList>
    </citation>
    <scope>NUCLEOTIDE SEQUENCE [LARGE SCALE GENOMIC DNA]</scope>
    <source>
        <strain evidence="1 2">CCANP35</strain>
    </source>
</reference>
<dbReference type="AlphaFoldDB" id="A0A838B7T2"/>
<proteinExistence type="predicted"/>
<comment type="caution">
    <text evidence="1">The sequence shown here is derived from an EMBL/GenBank/DDBJ whole genome shotgun (WGS) entry which is preliminary data.</text>
</comment>